<name>A0ABU0E5Z3_9FIRM</name>
<keyword evidence="6" id="KW-1185">Reference proteome</keyword>
<comment type="caution">
    <text evidence="5">The sequence shown here is derived from an EMBL/GenBank/DDBJ whole genome shotgun (WGS) entry which is preliminary data.</text>
</comment>
<dbReference type="CDD" id="cd07377">
    <property type="entry name" value="WHTH_GntR"/>
    <property type="match status" value="1"/>
</dbReference>
<evidence type="ECO:0000256" key="3">
    <source>
        <dbReference type="ARBA" id="ARBA00023163"/>
    </source>
</evidence>
<dbReference type="Gene3D" id="3.40.1410.10">
    <property type="entry name" value="Chorismate lyase-like"/>
    <property type="match status" value="1"/>
</dbReference>
<dbReference type="InterPro" id="IPR000524">
    <property type="entry name" value="Tscrpt_reg_HTH_GntR"/>
</dbReference>
<keyword evidence="2" id="KW-0238">DNA-binding</keyword>
<evidence type="ECO:0000313" key="5">
    <source>
        <dbReference type="EMBL" id="MDQ0362327.1"/>
    </source>
</evidence>
<evidence type="ECO:0000256" key="2">
    <source>
        <dbReference type="ARBA" id="ARBA00023125"/>
    </source>
</evidence>
<dbReference type="SUPFAM" id="SSF46785">
    <property type="entry name" value="Winged helix' DNA-binding domain"/>
    <property type="match status" value="1"/>
</dbReference>
<dbReference type="Pfam" id="PF07702">
    <property type="entry name" value="UTRA"/>
    <property type="match status" value="1"/>
</dbReference>
<dbReference type="InterPro" id="IPR050679">
    <property type="entry name" value="Bact_HTH_transcr_reg"/>
</dbReference>
<keyword evidence="3" id="KW-0804">Transcription</keyword>
<dbReference type="PANTHER" id="PTHR44846">
    <property type="entry name" value="MANNOSYL-D-GLYCERATE TRANSPORT/METABOLISM SYSTEM REPRESSOR MNGR-RELATED"/>
    <property type="match status" value="1"/>
</dbReference>
<evidence type="ECO:0000313" key="6">
    <source>
        <dbReference type="Proteomes" id="UP001230220"/>
    </source>
</evidence>
<dbReference type="Proteomes" id="UP001230220">
    <property type="component" value="Unassembled WGS sequence"/>
</dbReference>
<proteinExistence type="predicted"/>
<dbReference type="Pfam" id="PF00392">
    <property type="entry name" value="GntR"/>
    <property type="match status" value="1"/>
</dbReference>
<dbReference type="SMART" id="SM00866">
    <property type="entry name" value="UTRA"/>
    <property type="match status" value="1"/>
</dbReference>
<dbReference type="PRINTS" id="PR00035">
    <property type="entry name" value="HTHGNTR"/>
</dbReference>
<dbReference type="InterPro" id="IPR011663">
    <property type="entry name" value="UTRA"/>
</dbReference>
<dbReference type="RefSeq" id="WP_307409845.1">
    <property type="nucleotide sequence ID" value="NZ_JAUSUR010000006.1"/>
</dbReference>
<evidence type="ECO:0000259" key="4">
    <source>
        <dbReference type="PROSITE" id="PS50949"/>
    </source>
</evidence>
<protein>
    <submittedName>
        <fullName evidence="5">GntR family transcriptional regulator</fullName>
    </submittedName>
</protein>
<dbReference type="SUPFAM" id="SSF64288">
    <property type="entry name" value="Chorismate lyase-like"/>
    <property type="match status" value="1"/>
</dbReference>
<sequence>MDYRMPIYIQIRDAIVQKVNNKEYLPGEAIPSERKLAESYEVNRMTVKKAIDALVEEGYLFRVHGKGTFVQRKHRQRLAWGSDDASGISALFREQGVKRKDKVVVKGLTKAFNYLGSKLNLQKYEDVYVVQRLRYANDEPFGVEYCYMPFKFFEDADEHNFENVSIYNYMESKGHFPINFKQRLIIIEADEKLAKQMGIQTNDPLYYFEYLGKDKDGNVVEYTESYIRCDKAVFTYEAKRI</sequence>
<dbReference type="InterPro" id="IPR036390">
    <property type="entry name" value="WH_DNA-bd_sf"/>
</dbReference>
<gene>
    <name evidence="5" type="ORF">J2S15_003081</name>
</gene>
<dbReference type="PROSITE" id="PS50949">
    <property type="entry name" value="HTH_GNTR"/>
    <property type="match status" value="1"/>
</dbReference>
<dbReference type="InterPro" id="IPR028978">
    <property type="entry name" value="Chorismate_lyase_/UTRA_dom_sf"/>
</dbReference>
<dbReference type="SMART" id="SM00345">
    <property type="entry name" value="HTH_GNTR"/>
    <property type="match status" value="1"/>
</dbReference>
<dbReference type="EMBL" id="JAUSUR010000006">
    <property type="protein sequence ID" value="MDQ0362327.1"/>
    <property type="molecule type" value="Genomic_DNA"/>
</dbReference>
<dbReference type="InterPro" id="IPR036388">
    <property type="entry name" value="WH-like_DNA-bd_sf"/>
</dbReference>
<dbReference type="PANTHER" id="PTHR44846:SF1">
    <property type="entry name" value="MANNOSYL-D-GLYCERATE TRANSPORT_METABOLISM SYSTEM REPRESSOR MNGR-RELATED"/>
    <property type="match status" value="1"/>
</dbReference>
<feature type="domain" description="HTH gntR-type" evidence="4">
    <location>
        <begin position="5"/>
        <end position="73"/>
    </location>
</feature>
<organism evidence="5 6">
    <name type="scientific">Breznakia pachnodae</name>
    <dbReference type="NCBI Taxonomy" id="265178"/>
    <lineage>
        <taxon>Bacteria</taxon>
        <taxon>Bacillati</taxon>
        <taxon>Bacillota</taxon>
        <taxon>Erysipelotrichia</taxon>
        <taxon>Erysipelotrichales</taxon>
        <taxon>Erysipelotrichaceae</taxon>
        <taxon>Breznakia</taxon>
    </lineage>
</organism>
<dbReference type="Gene3D" id="1.10.10.10">
    <property type="entry name" value="Winged helix-like DNA-binding domain superfamily/Winged helix DNA-binding domain"/>
    <property type="match status" value="1"/>
</dbReference>
<evidence type="ECO:0000256" key="1">
    <source>
        <dbReference type="ARBA" id="ARBA00023015"/>
    </source>
</evidence>
<reference evidence="5 6" key="1">
    <citation type="submission" date="2023-07" db="EMBL/GenBank/DDBJ databases">
        <title>Genomic Encyclopedia of Type Strains, Phase IV (KMG-IV): sequencing the most valuable type-strain genomes for metagenomic binning, comparative biology and taxonomic classification.</title>
        <authorList>
            <person name="Goeker M."/>
        </authorList>
    </citation>
    <scope>NUCLEOTIDE SEQUENCE [LARGE SCALE GENOMIC DNA]</scope>
    <source>
        <strain evidence="5 6">DSM 16784</strain>
    </source>
</reference>
<accession>A0ABU0E5Z3</accession>
<keyword evidence="1" id="KW-0805">Transcription regulation</keyword>